<feature type="region of interest" description="Disordered" evidence="2">
    <location>
        <begin position="546"/>
        <end position="585"/>
    </location>
</feature>
<evidence type="ECO:0000256" key="1">
    <source>
        <dbReference type="SAM" id="Coils"/>
    </source>
</evidence>
<dbReference type="Proteomes" id="UP001165085">
    <property type="component" value="Unassembled WGS sequence"/>
</dbReference>
<sequence>MDDLIQQQQLELDRLRALRQSRNNEFTSDAINLAIFDRRYDSQDRGGGGQAQQQRVPNSRPTNAAANLIEHPPPRMSPPRNSVNATAASSSSSNHSQAMDWQRKVKSAEGYLTESRYTSERLRESFGKKPADTLKQREAMYAKDRETVNLNWLMDDGNSEQAPPDSSEWLESLHRSLDDATLEGEQTAKYDEMERELFNAVEALESQKSESLRVKNELVKMTVERDELIEALRSKPRAASTQRQQPPVSVEELKKLKEDVKEMVEEATKREKVEQDLRILVQHSEERCEAMERKWLEEQRIVEAELKRMSSWKAEAEKGLDALEKERDTFKKNYEDSKVTVENLKEEILALKEGKPLEFGAVTVGKVDEVDEVEKIEEVKEVVVVEEIVEKKEEVEDEEEKEREAFRAAVAAWRVDTEDTSKASKGDKILTARKPKSKPQVEEEEESSTEILDVLADIETDEQYTAPPETLSPTPPTPNPKPLLLRISKSVTSSPGGHNSDDDSEKSIEWEASSLTPGKSKSSLMSSASTVALQMINARPKASIKLSKPITATVPKAKPSLSPKRKGKGKGKRVSKSPKKREVEVVDVDVDADVDVDVDVEVKVEVDAEVDGGGTVAPPRMTPDSPLSPPIPPRRKKKPTPDPSPSFAPTPTPPAFPPAPPISYTVPKPKPKPKLKPEPEPEPAPTATAAASTLVNPPEISRHEELPQHLIVTQELQMKYAREKTPDRKKKKKKKVGTKKAK</sequence>
<protein>
    <submittedName>
        <fullName evidence="3">Uncharacterized protein</fullName>
    </submittedName>
</protein>
<gene>
    <name evidence="3" type="ORF">TrST_g7243</name>
</gene>
<feature type="region of interest" description="Disordered" evidence="2">
    <location>
        <begin position="605"/>
        <end position="742"/>
    </location>
</feature>
<feature type="compositionally biased region" description="Basic and acidic residues" evidence="2">
    <location>
        <begin position="499"/>
        <end position="509"/>
    </location>
</feature>
<feature type="coiled-coil region" evidence="1">
    <location>
        <begin position="250"/>
        <end position="354"/>
    </location>
</feature>
<dbReference type="AlphaFoldDB" id="A0A9W7EVW9"/>
<evidence type="ECO:0000313" key="4">
    <source>
        <dbReference type="Proteomes" id="UP001165085"/>
    </source>
</evidence>
<name>A0A9W7EVW9_9STRA</name>
<feature type="compositionally biased region" description="Polar residues" evidence="2">
    <location>
        <begin position="55"/>
        <end position="65"/>
    </location>
</feature>
<organism evidence="3 4">
    <name type="scientific">Triparma strigata</name>
    <dbReference type="NCBI Taxonomy" id="1606541"/>
    <lineage>
        <taxon>Eukaryota</taxon>
        <taxon>Sar</taxon>
        <taxon>Stramenopiles</taxon>
        <taxon>Ochrophyta</taxon>
        <taxon>Bolidophyceae</taxon>
        <taxon>Parmales</taxon>
        <taxon>Triparmaceae</taxon>
        <taxon>Triparma</taxon>
    </lineage>
</organism>
<feature type="compositionally biased region" description="Basic and acidic residues" evidence="2">
    <location>
        <begin position="415"/>
        <end position="430"/>
    </location>
</feature>
<accession>A0A9W7EVW9</accession>
<feature type="compositionally biased region" description="Basic residues" evidence="2">
    <location>
        <begin position="563"/>
        <end position="579"/>
    </location>
</feature>
<reference evidence="4" key="1">
    <citation type="journal article" date="2023" name="Commun. Biol.">
        <title>Genome analysis of Parmales, the sister group of diatoms, reveals the evolutionary specialization of diatoms from phago-mixotrophs to photoautotrophs.</title>
        <authorList>
            <person name="Ban H."/>
            <person name="Sato S."/>
            <person name="Yoshikawa S."/>
            <person name="Yamada K."/>
            <person name="Nakamura Y."/>
            <person name="Ichinomiya M."/>
            <person name="Sato N."/>
            <person name="Blanc-Mathieu R."/>
            <person name="Endo H."/>
            <person name="Kuwata A."/>
            <person name="Ogata H."/>
        </authorList>
    </citation>
    <scope>NUCLEOTIDE SEQUENCE [LARGE SCALE GENOMIC DNA]</scope>
    <source>
        <strain evidence="4">NIES 3701</strain>
    </source>
</reference>
<feature type="region of interest" description="Disordered" evidence="2">
    <location>
        <begin position="41"/>
        <end position="101"/>
    </location>
</feature>
<feature type="compositionally biased region" description="Low complexity" evidence="2">
    <location>
        <begin position="81"/>
        <end position="96"/>
    </location>
</feature>
<evidence type="ECO:0000256" key="2">
    <source>
        <dbReference type="SAM" id="MobiDB-lite"/>
    </source>
</evidence>
<feature type="compositionally biased region" description="Basic residues" evidence="2">
    <location>
        <begin position="727"/>
        <end position="742"/>
    </location>
</feature>
<feature type="compositionally biased region" description="Pro residues" evidence="2">
    <location>
        <begin position="641"/>
        <end position="661"/>
    </location>
</feature>
<evidence type="ECO:0000313" key="3">
    <source>
        <dbReference type="EMBL" id="GMH92522.1"/>
    </source>
</evidence>
<dbReference type="EMBL" id="BRXY01000401">
    <property type="protein sequence ID" value="GMH92522.1"/>
    <property type="molecule type" value="Genomic_DNA"/>
</dbReference>
<feature type="region of interest" description="Disordered" evidence="2">
    <location>
        <begin position="412"/>
        <end position="528"/>
    </location>
</feature>
<keyword evidence="1" id="KW-0175">Coiled coil</keyword>
<proteinExistence type="predicted"/>
<keyword evidence="4" id="KW-1185">Reference proteome</keyword>
<dbReference type="OrthoDB" id="10441738at2759"/>
<comment type="caution">
    <text evidence="3">The sequence shown here is derived from an EMBL/GenBank/DDBJ whole genome shotgun (WGS) entry which is preliminary data.</text>
</comment>